<accession>A0AAV9G4R6</accession>
<evidence type="ECO:0000313" key="3">
    <source>
        <dbReference type="Proteomes" id="UP001321760"/>
    </source>
</evidence>
<evidence type="ECO:0000313" key="2">
    <source>
        <dbReference type="EMBL" id="KAK4443085.1"/>
    </source>
</evidence>
<dbReference type="EMBL" id="MU866000">
    <property type="protein sequence ID" value="KAK4443085.1"/>
    <property type="molecule type" value="Genomic_DNA"/>
</dbReference>
<organism evidence="2 3">
    <name type="scientific">Podospora aff. communis PSN243</name>
    <dbReference type="NCBI Taxonomy" id="3040156"/>
    <lineage>
        <taxon>Eukaryota</taxon>
        <taxon>Fungi</taxon>
        <taxon>Dikarya</taxon>
        <taxon>Ascomycota</taxon>
        <taxon>Pezizomycotina</taxon>
        <taxon>Sordariomycetes</taxon>
        <taxon>Sordariomycetidae</taxon>
        <taxon>Sordariales</taxon>
        <taxon>Podosporaceae</taxon>
        <taxon>Podospora</taxon>
    </lineage>
</organism>
<name>A0AAV9G4R6_9PEZI</name>
<sequence>MPVYQDLNQLAQNRSPSILHIHHPLIQPNPTPHGFAPLRTICRASLINPRRLPIQNPRNSLIAISDDKRAHQNQLHKRPPYPQIPPRGVTPLPHRPFLGKRQSIRHISPFCEADIVHVHLDERYRVLAATRAEEFVSQWGFHVGVDVFQSCDAVNGKGGEVEMRCGLVDEGINLVHAGGFAVVEGADVDGCGMVLLVRCYWSFKGH</sequence>
<reference evidence="2" key="2">
    <citation type="submission" date="2023-05" db="EMBL/GenBank/DDBJ databases">
        <authorList>
            <consortium name="Lawrence Berkeley National Laboratory"/>
            <person name="Steindorff A."/>
            <person name="Hensen N."/>
            <person name="Bonometti L."/>
            <person name="Westerberg I."/>
            <person name="Brannstrom I.O."/>
            <person name="Guillou S."/>
            <person name="Cros-Aarteil S."/>
            <person name="Calhoun S."/>
            <person name="Haridas S."/>
            <person name="Kuo A."/>
            <person name="Mondo S."/>
            <person name="Pangilinan J."/>
            <person name="Riley R."/>
            <person name="Labutti K."/>
            <person name="Andreopoulos B."/>
            <person name="Lipzen A."/>
            <person name="Chen C."/>
            <person name="Yanf M."/>
            <person name="Daum C."/>
            <person name="Ng V."/>
            <person name="Clum A."/>
            <person name="Ohm R."/>
            <person name="Martin F."/>
            <person name="Silar P."/>
            <person name="Natvig D."/>
            <person name="Lalanne C."/>
            <person name="Gautier V."/>
            <person name="Ament-Velasquez S.L."/>
            <person name="Kruys A."/>
            <person name="Hutchinson M.I."/>
            <person name="Powell A.J."/>
            <person name="Barry K."/>
            <person name="Miller A.N."/>
            <person name="Grigoriev I.V."/>
            <person name="Debuchy R."/>
            <person name="Gladieux P."/>
            <person name="Thoren M.H."/>
            <person name="Johannesson H."/>
        </authorList>
    </citation>
    <scope>NUCLEOTIDE SEQUENCE</scope>
    <source>
        <strain evidence="2">PSN243</strain>
    </source>
</reference>
<comment type="caution">
    <text evidence="2">The sequence shown here is derived from an EMBL/GenBank/DDBJ whole genome shotgun (WGS) entry which is preliminary data.</text>
</comment>
<protein>
    <submittedName>
        <fullName evidence="2">Uncharacterized protein</fullName>
    </submittedName>
</protein>
<gene>
    <name evidence="2" type="ORF">QBC34DRAFT_214392</name>
</gene>
<reference evidence="2" key="1">
    <citation type="journal article" date="2023" name="Mol. Phylogenet. Evol.">
        <title>Genome-scale phylogeny and comparative genomics of the fungal order Sordariales.</title>
        <authorList>
            <person name="Hensen N."/>
            <person name="Bonometti L."/>
            <person name="Westerberg I."/>
            <person name="Brannstrom I.O."/>
            <person name="Guillou S."/>
            <person name="Cros-Aarteil S."/>
            <person name="Calhoun S."/>
            <person name="Haridas S."/>
            <person name="Kuo A."/>
            <person name="Mondo S."/>
            <person name="Pangilinan J."/>
            <person name="Riley R."/>
            <person name="LaButti K."/>
            <person name="Andreopoulos B."/>
            <person name="Lipzen A."/>
            <person name="Chen C."/>
            <person name="Yan M."/>
            <person name="Daum C."/>
            <person name="Ng V."/>
            <person name="Clum A."/>
            <person name="Steindorff A."/>
            <person name="Ohm R.A."/>
            <person name="Martin F."/>
            <person name="Silar P."/>
            <person name="Natvig D.O."/>
            <person name="Lalanne C."/>
            <person name="Gautier V."/>
            <person name="Ament-Velasquez S.L."/>
            <person name="Kruys A."/>
            <person name="Hutchinson M.I."/>
            <person name="Powell A.J."/>
            <person name="Barry K."/>
            <person name="Miller A.N."/>
            <person name="Grigoriev I.V."/>
            <person name="Debuchy R."/>
            <person name="Gladieux P."/>
            <person name="Hiltunen Thoren M."/>
            <person name="Johannesson H."/>
        </authorList>
    </citation>
    <scope>NUCLEOTIDE SEQUENCE</scope>
    <source>
        <strain evidence="2">PSN243</strain>
    </source>
</reference>
<feature type="region of interest" description="Disordered" evidence="1">
    <location>
        <begin position="68"/>
        <end position="88"/>
    </location>
</feature>
<evidence type="ECO:0000256" key="1">
    <source>
        <dbReference type="SAM" id="MobiDB-lite"/>
    </source>
</evidence>
<dbReference type="Proteomes" id="UP001321760">
    <property type="component" value="Unassembled WGS sequence"/>
</dbReference>
<dbReference type="AlphaFoldDB" id="A0AAV9G4R6"/>
<keyword evidence="3" id="KW-1185">Reference proteome</keyword>
<proteinExistence type="predicted"/>